<evidence type="ECO:0000313" key="3">
    <source>
        <dbReference type="Proteomes" id="UP000020595"/>
    </source>
</evidence>
<dbReference type="AlphaFoldDB" id="A0A009I630"/>
<feature type="region of interest" description="Disordered" evidence="1">
    <location>
        <begin position="733"/>
        <end position="777"/>
    </location>
</feature>
<evidence type="ECO:0008006" key="4">
    <source>
        <dbReference type="Google" id="ProtNLM"/>
    </source>
</evidence>
<feature type="region of interest" description="Disordered" evidence="1">
    <location>
        <begin position="55"/>
        <end position="81"/>
    </location>
</feature>
<sequence length="777" mass="85564">MTELTPYHEDQELDNNTSDNIHFRDILEQHISRRSLITKAASGAVALTLASTLTGCNDNDDDSGSNNGGTTPVDPNKKPEKLTFTPVAKNLNDIVTVPEGYEANVIYALGDSINPRVGDWDDNNIPSGPSFQFRSGDCHDGMHYFGLNTSTNRFDETVSAQGLLVMNHEYINQTFLHPKGPTKVDGRRPEDEVIRETNAHGVSVIHIKKDPTTQKVEIVKNSIFNRRITASTVMEFAGAAAGSSLLATRFSPAGRQTRGTHNNCGNGYTPWGTYLTTEENFIGYFQRSGSDEYARTDAEKIALKRYGLGVKKDEPYLYEKDEKGAPKKDKDGKIIYLKDKNGELIPNVDEQGRQIYLGTSSRYGWETAIGQVESQDLYDRWNADVKAAQATQDYRNGPNTFGWMVEIDPFDGRQNPVKRTSLGRFAHEDSACRAVVGQPLAFYMGDDSRGEYIYKFVSTAVWDTKDINGGYTAGDKYMNAGKLYVAKFNNDGSGQWVELAYGKNGLNESNTTYPFKSQADVVTFARLAADSVGATKMDRPEWCTVNPVNGEIYVTLTNNSNRGKDYATDAANPRNYTDLYAGTKEQKGNVNGHIIRFKETDDKTTAETFKWDIYLFGAEAAMASNINLSGLTDNNDFSSPDGMWFDPRGVLWIETDDGAYTDVTNCMMLAALPGQIGDGGTATTSNGQQTITGAKVTDVTLRRFLVGPKQCEITGIAMTPDYKAIFINVQHPGEDSPSYAKPESNWPATQKDPSNKTARPRSATVVITRKDGGVIAG</sequence>
<feature type="compositionally biased region" description="Polar residues" evidence="1">
    <location>
        <begin position="746"/>
        <end position="757"/>
    </location>
</feature>
<dbReference type="Proteomes" id="UP000020595">
    <property type="component" value="Unassembled WGS sequence"/>
</dbReference>
<evidence type="ECO:0000313" key="2">
    <source>
        <dbReference type="EMBL" id="EXB05931.1"/>
    </source>
</evidence>
<dbReference type="RefSeq" id="WP_032051074.1">
    <property type="nucleotide sequence ID" value="NZ_JEWH01000018.1"/>
</dbReference>
<dbReference type="PANTHER" id="PTHR35399">
    <property type="entry name" value="SLR8030 PROTEIN"/>
    <property type="match status" value="1"/>
</dbReference>
<proteinExistence type="predicted"/>
<evidence type="ECO:0000256" key="1">
    <source>
        <dbReference type="SAM" id="MobiDB-lite"/>
    </source>
</evidence>
<dbReference type="EMBL" id="JEWH01000018">
    <property type="protein sequence ID" value="EXB05931.1"/>
    <property type="molecule type" value="Genomic_DNA"/>
</dbReference>
<organism evidence="2 3">
    <name type="scientific">Acinetobacter baumannii (strain 1295743)</name>
    <dbReference type="NCBI Taxonomy" id="1310613"/>
    <lineage>
        <taxon>Bacteria</taxon>
        <taxon>Pseudomonadati</taxon>
        <taxon>Pseudomonadota</taxon>
        <taxon>Gammaproteobacteria</taxon>
        <taxon>Moraxellales</taxon>
        <taxon>Moraxellaceae</taxon>
        <taxon>Acinetobacter</taxon>
        <taxon>Acinetobacter calcoaceticus/baumannii complex</taxon>
    </lineage>
</organism>
<name>A0A009I630_ACIB9</name>
<dbReference type="InterPro" id="IPR008557">
    <property type="entry name" value="PhoX"/>
</dbReference>
<comment type="caution">
    <text evidence="2">The sequence shown here is derived from an EMBL/GenBank/DDBJ whole genome shotgun (WGS) entry which is preliminary data.</text>
</comment>
<dbReference type="PATRIC" id="fig|1310613.3.peg.1672"/>
<reference evidence="2 3" key="1">
    <citation type="submission" date="2014-02" db="EMBL/GenBank/DDBJ databases">
        <title>Comparative genomics and transcriptomics to identify genetic mechanisms underlying the emergence of carbapenem resistant Acinetobacter baumannii (CRAb).</title>
        <authorList>
            <person name="Harris A.D."/>
            <person name="Johnson K.J."/>
            <person name="George J."/>
            <person name="Shefchek K."/>
            <person name="Daugherty S.C."/>
            <person name="Parankush S."/>
            <person name="Sadzewicz L."/>
            <person name="Tallon L."/>
            <person name="Sengamalay N."/>
            <person name="Hazen T.H."/>
            <person name="Rasko D.A."/>
        </authorList>
    </citation>
    <scope>NUCLEOTIDE SEQUENCE [LARGE SCALE GENOMIC DNA]</scope>
    <source>
        <strain evidence="2 3">1295743</strain>
    </source>
</reference>
<dbReference type="Pfam" id="PF05787">
    <property type="entry name" value="PhoX"/>
    <property type="match status" value="2"/>
</dbReference>
<dbReference type="PANTHER" id="PTHR35399:SF2">
    <property type="entry name" value="DUF839 DOMAIN-CONTAINING PROTEIN"/>
    <property type="match status" value="1"/>
</dbReference>
<feature type="compositionally biased region" description="Basic and acidic residues" evidence="1">
    <location>
        <begin position="768"/>
        <end position="777"/>
    </location>
</feature>
<accession>A0A009I630</accession>
<gene>
    <name evidence="2" type="ORF">J512_1745</name>
</gene>
<protein>
    <recommendedName>
        <fullName evidence="4">PhoX family phosphatase</fullName>
    </recommendedName>
</protein>